<keyword evidence="2" id="KW-1185">Reference proteome</keyword>
<gene>
    <name evidence="1" type="ORF">CHC_T00005798001</name>
</gene>
<dbReference type="Proteomes" id="UP000012073">
    <property type="component" value="Unassembled WGS sequence"/>
</dbReference>
<accession>R7QGD1</accession>
<dbReference type="Gramene" id="CDF37582">
    <property type="protein sequence ID" value="CDF37582"/>
    <property type="gene ID" value="CHC_T00005798001"/>
</dbReference>
<dbReference type="GeneID" id="17325184"/>
<organism evidence="1 2">
    <name type="scientific">Chondrus crispus</name>
    <name type="common">Carrageen Irish moss</name>
    <name type="synonym">Polymorpha crispa</name>
    <dbReference type="NCBI Taxonomy" id="2769"/>
    <lineage>
        <taxon>Eukaryota</taxon>
        <taxon>Rhodophyta</taxon>
        <taxon>Florideophyceae</taxon>
        <taxon>Rhodymeniophycidae</taxon>
        <taxon>Gigartinales</taxon>
        <taxon>Gigartinaceae</taxon>
        <taxon>Chondrus</taxon>
    </lineage>
</organism>
<proteinExistence type="predicted"/>
<dbReference type="KEGG" id="ccp:CHC_T00005798001"/>
<name>R7QGD1_CHOCR</name>
<dbReference type="RefSeq" id="XP_005717453.1">
    <property type="nucleotide sequence ID" value="XM_005717396.1"/>
</dbReference>
<evidence type="ECO:0000313" key="2">
    <source>
        <dbReference type="Proteomes" id="UP000012073"/>
    </source>
</evidence>
<dbReference type="EMBL" id="HG001851">
    <property type="protein sequence ID" value="CDF37582.1"/>
    <property type="molecule type" value="Genomic_DNA"/>
</dbReference>
<reference evidence="2" key="1">
    <citation type="journal article" date="2013" name="Proc. Natl. Acad. Sci. U.S.A.">
        <title>Genome structure and metabolic features in the red seaweed Chondrus crispus shed light on evolution of the Archaeplastida.</title>
        <authorList>
            <person name="Collen J."/>
            <person name="Porcel B."/>
            <person name="Carre W."/>
            <person name="Ball S.G."/>
            <person name="Chaparro C."/>
            <person name="Tonon T."/>
            <person name="Barbeyron T."/>
            <person name="Michel G."/>
            <person name="Noel B."/>
            <person name="Valentin K."/>
            <person name="Elias M."/>
            <person name="Artiguenave F."/>
            <person name="Arun A."/>
            <person name="Aury J.M."/>
            <person name="Barbosa-Neto J.F."/>
            <person name="Bothwell J.H."/>
            <person name="Bouget F.Y."/>
            <person name="Brillet L."/>
            <person name="Cabello-Hurtado F."/>
            <person name="Capella-Gutierrez S."/>
            <person name="Charrier B."/>
            <person name="Cladiere L."/>
            <person name="Cock J.M."/>
            <person name="Coelho S.M."/>
            <person name="Colleoni C."/>
            <person name="Czjzek M."/>
            <person name="Da Silva C."/>
            <person name="Delage L."/>
            <person name="Denoeud F."/>
            <person name="Deschamps P."/>
            <person name="Dittami S.M."/>
            <person name="Gabaldon T."/>
            <person name="Gachon C.M."/>
            <person name="Groisillier A."/>
            <person name="Herve C."/>
            <person name="Jabbari K."/>
            <person name="Katinka M."/>
            <person name="Kloareg B."/>
            <person name="Kowalczyk N."/>
            <person name="Labadie K."/>
            <person name="Leblanc C."/>
            <person name="Lopez P.J."/>
            <person name="McLachlan D.H."/>
            <person name="Meslet-Cladiere L."/>
            <person name="Moustafa A."/>
            <person name="Nehr Z."/>
            <person name="Nyvall Collen P."/>
            <person name="Panaud O."/>
            <person name="Partensky F."/>
            <person name="Poulain J."/>
            <person name="Rensing S.A."/>
            <person name="Rousvoal S."/>
            <person name="Samson G."/>
            <person name="Symeonidi A."/>
            <person name="Weissenbach J."/>
            <person name="Zambounis A."/>
            <person name="Wincker P."/>
            <person name="Boyen C."/>
        </authorList>
    </citation>
    <scope>NUCLEOTIDE SEQUENCE [LARGE SCALE GENOMIC DNA]</scope>
    <source>
        <strain evidence="2">cv. Stackhouse</strain>
    </source>
</reference>
<protein>
    <submittedName>
        <fullName evidence="1">Uncharacterized protein</fullName>
    </submittedName>
</protein>
<evidence type="ECO:0000313" key="1">
    <source>
        <dbReference type="EMBL" id="CDF37582.1"/>
    </source>
</evidence>
<dbReference type="AlphaFoldDB" id="R7QGD1"/>
<sequence length="35" mass="4062">MLIFVTIKIAPRSVLTDLFCISRQRIRVEQLKVAC</sequence>